<keyword evidence="5 9" id="KW-0812">Transmembrane</keyword>
<dbReference type="AlphaFoldDB" id="A0A133ZUZ7"/>
<feature type="transmembrane region" description="Helical" evidence="9">
    <location>
        <begin position="320"/>
        <end position="340"/>
    </location>
</feature>
<evidence type="ECO:0000313" key="10">
    <source>
        <dbReference type="EMBL" id="KXB59256.1"/>
    </source>
</evidence>
<feature type="transmembrane region" description="Helical" evidence="9">
    <location>
        <begin position="379"/>
        <end position="403"/>
    </location>
</feature>
<protein>
    <recommendedName>
        <fullName evidence="9">Branched-chain amino acid transport system carrier protein</fullName>
    </recommendedName>
</protein>
<dbReference type="GO" id="GO:0015188">
    <property type="term" value="F:L-isoleucine transmembrane transporter activity"/>
    <property type="evidence" value="ECO:0007669"/>
    <property type="project" value="TreeGrafter"/>
</dbReference>
<evidence type="ECO:0000256" key="2">
    <source>
        <dbReference type="ARBA" id="ARBA00008540"/>
    </source>
</evidence>
<organism evidence="10 11">
    <name type="scientific">Gemella haemolysans</name>
    <dbReference type="NCBI Taxonomy" id="1379"/>
    <lineage>
        <taxon>Bacteria</taxon>
        <taxon>Bacillati</taxon>
        <taxon>Bacillota</taxon>
        <taxon>Bacilli</taxon>
        <taxon>Bacillales</taxon>
        <taxon>Gemellaceae</taxon>
        <taxon>Gemella</taxon>
    </lineage>
</organism>
<evidence type="ECO:0000256" key="3">
    <source>
        <dbReference type="ARBA" id="ARBA00022448"/>
    </source>
</evidence>
<dbReference type="PANTHER" id="PTHR30588">
    <property type="entry name" value="BRANCHED-CHAIN AMINO ACID TRANSPORT SYSTEM 2 CARRIER PROTEIN"/>
    <property type="match status" value="1"/>
</dbReference>
<comment type="caution">
    <text evidence="9">Lacks conserved residue(s) required for the propagation of feature annotation.</text>
</comment>
<evidence type="ECO:0000313" key="11">
    <source>
        <dbReference type="Proteomes" id="UP000070355"/>
    </source>
</evidence>
<feature type="transmembrane region" description="Helical" evidence="9">
    <location>
        <begin position="283"/>
        <end position="308"/>
    </location>
</feature>
<dbReference type="GO" id="GO:0015818">
    <property type="term" value="P:isoleucine transport"/>
    <property type="evidence" value="ECO:0007669"/>
    <property type="project" value="TreeGrafter"/>
</dbReference>
<dbReference type="GO" id="GO:0015190">
    <property type="term" value="F:L-leucine transmembrane transporter activity"/>
    <property type="evidence" value="ECO:0007669"/>
    <property type="project" value="TreeGrafter"/>
</dbReference>
<feature type="transmembrane region" description="Helical" evidence="9">
    <location>
        <begin position="38"/>
        <end position="60"/>
    </location>
</feature>
<dbReference type="Proteomes" id="UP000070355">
    <property type="component" value="Unassembled WGS sequence"/>
</dbReference>
<dbReference type="RefSeq" id="WP_060914367.1">
    <property type="nucleotide sequence ID" value="NZ_KQ959967.1"/>
</dbReference>
<keyword evidence="8 9" id="KW-0472">Membrane</keyword>
<reference evidence="11" key="1">
    <citation type="submission" date="2016-01" db="EMBL/GenBank/DDBJ databases">
        <authorList>
            <person name="Mitreva M."/>
            <person name="Pepin K.H."/>
            <person name="Mihindukulasuriya K.A."/>
            <person name="Fulton R."/>
            <person name="Fronick C."/>
            <person name="O'Laughlin M."/>
            <person name="Miner T."/>
            <person name="Herter B."/>
            <person name="Rosa B.A."/>
            <person name="Cordes M."/>
            <person name="Tomlinson C."/>
            <person name="Wollam A."/>
            <person name="Palsikar V.B."/>
            <person name="Mardis E.R."/>
            <person name="Wilson R.K."/>
        </authorList>
    </citation>
    <scope>NUCLEOTIDE SEQUENCE [LARGE SCALE GENOMIC DNA]</scope>
    <source>
        <strain evidence="11">DNF01167</strain>
    </source>
</reference>
<dbReference type="InterPro" id="IPR004685">
    <property type="entry name" value="Brnchd-chn_aa_trnsp_Livcs"/>
</dbReference>
<evidence type="ECO:0000256" key="5">
    <source>
        <dbReference type="ARBA" id="ARBA00022692"/>
    </source>
</evidence>
<comment type="similarity">
    <text evidence="2 9">Belongs to the branched chain amino acid transporter family.</text>
</comment>
<dbReference type="NCBIfam" id="TIGR00796">
    <property type="entry name" value="livcs"/>
    <property type="match status" value="1"/>
</dbReference>
<feature type="transmembrane region" description="Helical" evidence="9">
    <location>
        <begin position="146"/>
        <end position="164"/>
    </location>
</feature>
<comment type="caution">
    <text evidence="10">The sequence shown here is derived from an EMBL/GenBank/DDBJ whole genome shotgun (WGS) entry which is preliminary data.</text>
</comment>
<dbReference type="GO" id="GO:0015820">
    <property type="term" value="P:L-leucine transport"/>
    <property type="evidence" value="ECO:0007669"/>
    <property type="project" value="TreeGrafter"/>
</dbReference>
<keyword evidence="3 9" id="KW-0813">Transport</keyword>
<dbReference type="OrthoDB" id="9783920at2"/>
<dbReference type="PANTHER" id="PTHR30588:SF7">
    <property type="entry name" value="BRANCHED-CHAIN AMINO ACID CARRIER PROTEIN SAOUHSC_01411-RELATED"/>
    <property type="match status" value="1"/>
</dbReference>
<evidence type="ECO:0000256" key="9">
    <source>
        <dbReference type="RuleBase" id="RU362122"/>
    </source>
</evidence>
<dbReference type="GO" id="GO:0005304">
    <property type="term" value="F:L-valine transmembrane transporter activity"/>
    <property type="evidence" value="ECO:0007669"/>
    <property type="project" value="TreeGrafter"/>
</dbReference>
<dbReference type="EMBL" id="LSDC01000078">
    <property type="protein sequence ID" value="KXB59256.1"/>
    <property type="molecule type" value="Genomic_DNA"/>
</dbReference>
<evidence type="ECO:0000256" key="1">
    <source>
        <dbReference type="ARBA" id="ARBA00004651"/>
    </source>
</evidence>
<proteinExistence type="inferred from homology"/>
<evidence type="ECO:0000256" key="4">
    <source>
        <dbReference type="ARBA" id="ARBA00022475"/>
    </source>
</evidence>
<comment type="function">
    <text evidence="9">Component of the transport system for branched-chain amino acids.</text>
</comment>
<sequence length="443" mass="46693">MKKGLLTGLLLFGIFFGAGNLIFPPALGVSAGGNFWPAILGFVVSGVGIAIVTLIVGALNPNGYGAEMDEKISPLFSTGYLVLLYLSIGPLFAIPRTAATAFDIGVAPVVAGSSLPWLLIFTIIYFVCAFLLAVNPTKILNSVGKILTPIFALLIVILVILGVSKFNSTGEAAKTYATSGLAFGTGFIEGYNTLDALASVAFCIIAMSALKQLGFKDKKEFLSSVWIAGIATGIGFSILYVGLGLLGNKFAVPAEVLANPKVNKGAYVLSESARQLFGNFGSMFLGIMVILTCFTTTVGLIVATSEFFNKKFPQLSYKTYATLFTVVGFAIANVGLQSVIQFSVPMLLFLYPITIALVLIVIVNKYVALSKLGMQLTMAVVTLISILSVVGSTFKVAALSGLIAKLPLAAQSLEWLVPAVVCLVIAAVLPNRQKGKVYDFSEL</sequence>
<feature type="transmembrane region" description="Helical" evidence="9">
    <location>
        <begin position="114"/>
        <end position="134"/>
    </location>
</feature>
<dbReference type="GO" id="GO:0005886">
    <property type="term" value="C:plasma membrane"/>
    <property type="evidence" value="ECO:0007669"/>
    <property type="project" value="UniProtKB-SubCell"/>
</dbReference>
<feature type="transmembrane region" description="Helical" evidence="9">
    <location>
        <begin position="72"/>
        <end position="94"/>
    </location>
</feature>
<dbReference type="Pfam" id="PF05525">
    <property type="entry name" value="Branch_AA_trans"/>
    <property type="match status" value="1"/>
</dbReference>
<name>A0A133ZUZ7_9BACL</name>
<evidence type="ECO:0000256" key="7">
    <source>
        <dbReference type="ARBA" id="ARBA00022989"/>
    </source>
</evidence>
<evidence type="ECO:0000256" key="6">
    <source>
        <dbReference type="ARBA" id="ARBA00022970"/>
    </source>
</evidence>
<feature type="transmembrane region" description="Helical" evidence="9">
    <location>
        <begin position="222"/>
        <end position="243"/>
    </location>
</feature>
<feature type="transmembrane region" description="Helical" evidence="9">
    <location>
        <begin position="415"/>
        <end position="431"/>
    </location>
</feature>
<keyword evidence="6 9" id="KW-0029">Amino-acid transport</keyword>
<keyword evidence="4" id="KW-1003">Cell membrane</keyword>
<keyword evidence="7 9" id="KW-1133">Transmembrane helix</keyword>
<accession>A0A133ZUZ7</accession>
<feature type="transmembrane region" description="Helical" evidence="9">
    <location>
        <begin position="346"/>
        <end position="367"/>
    </location>
</feature>
<evidence type="ECO:0000256" key="8">
    <source>
        <dbReference type="ARBA" id="ARBA00023136"/>
    </source>
</evidence>
<gene>
    <name evidence="10" type="ORF">HMPREF3186_01243</name>
</gene>
<comment type="subcellular location">
    <subcellularLocation>
        <location evidence="1 9">Cell membrane</location>
        <topology evidence="1 9">Multi-pass membrane protein</topology>
    </subcellularLocation>
</comment>
<feature type="transmembrane region" description="Helical" evidence="9">
    <location>
        <begin position="191"/>
        <end position="210"/>
    </location>
</feature>
<dbReference type="PATRIC" id="fig|1379.3.peg.1223"/>